<dbReference type="Proteomes" id="UP000233556">
    <property type="component" value="Unassembled WGS sequence"/>
</dbReference>
<evidence type="ECO:0000313" key="1">
    <source>
        <dbReference type="EMBL" id="PKU29857.1"/>
    </source>
</evidence>
<proteinExistence type="predicted"/>
<reference evidence="2" key="1">
    <citation type="submission" date="2017-11" db="EMBL/GenBank/DDBJ databases">
        <authorList>
            <person name="Lima N.C."/>
            <person name="Parody-Merino A.M."/>
            <person name="Battley P.F."/>
            <person name="Fidler A.E."/>
            <person name="Prosdocimi F."/>
        </authorList>
    </citation>
    <scope>NUCLEOTIDE SEQUENCE [LARGE SCALE GENOMIC DNA]</scope>
</reference>
<dbReference type="OrthoDB" id="419189at2759"/>
<reference evidence="2" key="2">
    <citation type="submission" date="2017-12" db="EMBL/GenBank/DDBJ databases">
        <title>Genome sequence of the Bar-tailed Godwit (Limosa lapponica baueri).</title>
        <authorList>
            <person name="Lima N.C.B."/>
            <person name="Parody-Merino A.M."/>
            <person name="Battley P.F."/>
            <person name="Fidler A.E."/>
            <person name="Prosdocimi F."/>
        </authorList>
    </citation>
    <scope>NUCLEOTIDE SEQUENCE [LARGE SCALE GENOMIC DNA]</scope>
</reference>
<protein>
    <recommendedName>
        <fullName evidence="3">Rna-directed dna polymerase from mobile element jockey-like</fullName>
    </recommendedName>
</protein>
<name>A0A2I0T7T8_LIMLA</name>
<dbReference type="AlphaFoldDB" id="A0A2I0T7T8"/>
<evidence type="ECO:0008006" key="3">
    <source>
        <dbReference type="Google" id="ProtNLM"/>
    </source>
</evidence>
<gene>
    <name evidence="1" type="ORF">llap_19839</name>
</gene>
<evidence type="ECO:0000313" key="2">
    <source>
        <dbReference type="Proteomes" id="UP000233556"/>
    </source>
</evidence>
<accession>A0A2I0T7T8</accession>
<keyword evidence="2" id="KW-1185">Reference proteome</keyword>
<sequence>MKLVKGLEKKSYEERLKELGLLSLRKRRLRGDLITLYNSLKGHCREVGAGLFSQVISDRTRGNGFKLQQGGFRLDIRKQFFTERVVRDWNRLPREGVESPPLDVFKSRLDGVLGDMV</sequence>
<dbReference type="EMBL" id="KZ516019">
    <property type="protein sequence ID" value="PKU29857.1"/>
    <property type="molecule type" value="Genomic_DNA"/>
</dbReference>
<organism evidence="1 2">
    <name type="scientific">Limosa lapponica baueri</name>
    <dbReference type="NCBI Taxonomy" id="1758121"/>
    <lineage>
        <taxon>Eukaryota</taxon>
        <taxon>Metazoa</taxon>
        <taxon>Chordata</taxon>
        <taxon>Craniata</taxon>
        <taxon>Vertebrata</taxon>
        <taxon>Euteleostomi</taxon>
        <taxon>Archelosauria</taxon>
        <taxon>Archosauria</taxon>
        <taxon>Dinosauria</taxon>
        <taxon>Saurischia</taxon>
        <taxon>Theropoda</taxon>
        <taxon>Coelurosauria</taxon>
        <taxon>Aves</taxon>
        <taxon>Neognathae</taxon>
        <taxon>Neoaves</taxon>
        <taxon>Charadriiformes</taxon>
        <taxon>Scolopacidae</taxon>
        <taxon>Limosa</taxon>
    </lineage>
</organism>